<protein>
    <recommendedName>
        <fullName evidence="5">dTDP-4-dehydrorhamnose reductase</fullName>
        <ecNumber evidence="5">1.1.1.133</ecNumber>
    </recommendedName>
</protein>
<dbReference type="UniPathway" id="UPA00124"/>
<dbReference type="Pfam" id="PF04321">
    <property type="entry name" value="RmlD_sub_bind"/>
    <property type="match status" value="1"/>
</dbReference>
<gene>
    <name evidence="8" type="ORF">SAMN06296429_10151</name>
</gene>
<dbReference type="EC" id="1.1.1.133" evidence="5"/>
<feature type="active site" description="Proton acceptor" evidence="3">
    <location>
        <position position="65"/>
    </location>
</feature>
<comment type="function">
    <text evidence="5">Catalyzes the reduction of dTDP-6-deoxy-L-lyxo-4-hexulose to yield dTDP-L-rhamnose.</text>
</comment>
<dbReference type="Gene3D" id="3.90.25.10">
    <property type="entry name" value="UDP-galactose 4-epimerase, domain 1"/>
    <property type="match status" value="1"/>
</dbReference>
<dbReference type="SUPFAM" id="SSF51182">
    <property type="entry name" value="RmlC-like cupins"/>
    <property type="match status" value="1"/>
</dbReference>
<dbReference type="Gene3D" id="2.60.120.10">
    <property type="entry name" value="Jelly Rolls"/>
    <property type="match status" value="1"/>
</dbReference>
<organism evidence="8 9">
    <name type="scientific">Janibacter indicus</name>
    <dbReference type="NCBI Taxonomy" id="857417"/>
    <lineage>
        <taxon>Bacteria</taxon>
        <taxon>Bacillati</taxon>
        <taxon>Actinomycetota</taxon>
        <taxon>Actinomycetes</taxon>
        <taxon>Micrococcales</taxon>
        <taxon>Intrasporangiaceae</taxon>
        <taxon>Janibacter</taxon>
    </lineage>
</organism>
<dbReference type="InterPro" id="IPR000888">
    <property type="entry name" value="RmlC-like"/>
</dbReference>
<feature type="site" description="Participates in a stacking interaction with the thymidine ring of dTDP-4-oxo-6-deoxyglucose" evidence="4">
    <location>
        <position position="134"/>
    </location>
</feature>
<dbReference type="GO" id="GO:0008831">
    <property type="term" value="F:dTDP-4-dehydrorhamnose reductase activity"/>
    <property type="evidence" value="ECO:0007669"/>
    <property type="project" value="UniProtKB-EC"/>
</dbReference>
<dbReference type="GO" id="GO:0008830">
    <property type="term" value="F:dTDP-4-dehydrorhamnose 3,5-epimerase activity"/>
    <property type="evidence" value="ECO:0007669"/>
    <property type="project" value="InterPro"/>
</dbReference>
<dbReference type="InterPro" id="IPR036291">
    <property type="entry name" value="NAD(P)-bd_dom_sf"/>
</dbReference>
<name>A0A1W1Y576_9MICO</name>
<dbReference type="Proteomes" id="UP000192634">
    <property type="component" value="Unassembled WGS sequence"/>
</dbReference>
<evidence type="ECO:0000256" key="2">
    <source>
        <dbReference type="ARBA" id="ARBA00010944"/>
    </source>
</evidence>
<dbReference type="InterPro" id="IPR005913">
    <property type="entry name" value="dTDP_dehydrorham_reduct"/>
</dbReference>
<evidence type="ECO:0000256" key="5">
    <source>
        <dbReference type="RuleBase" id="RU364082"/>
    </source>
</evidence>
<comment type="similarity">
    <text evidence="2 5">Belongs to the dTDP-4-dehydrorhamnose reductase family.</text>
</comment>
<dbReference type="PANTHER" id="PTHR10491:SF4">
    <property type="entry name" value="METHIONINE ADENOSYLTRANSFERASE 2 SUBUNIT BETA"/>
    <property type="match status" value="1"/>
</dbReference>
<keyword evidence="5" id="KW-0560">Oxidoreductase</keyword>
<dbReference type="InterPro" id="IPR014710">
    <property type="entry name" value="RmlC-like_jellyroll"/>
</dbReference>
<dbReference type="CDD" id="cd05254">
    <property type="entry name" value="dTDP_HR_like_SDR_e"/>
    <property type="match status" value="1"/>
</dbReference>
<dbReference type="EMBL" id="FWXN01000001">
    <property type="protein sequence ID" value="SMC31303.1"/>
    <property type="molecule type" value="Genomic_DNA"/>
</dbReference>
<dbReference type="PANTHER" id="PTHR10491">
    <property type="entry name" value="DTDP-4-DEHYDRORHAMNOSE REDUCTASE"/>
    <property type="match status" value="1"/>
</dbReference>
<evidence type="ECO:0000256" key="6">
    <source>
        <dbReference type="SAM" id="MobiDB-lite"/>
    </source>
</evidence>
<dbReference type="InterPro" id="IPR029903">
    <property type="entry name" value="RmlD-like-bd"/>
</dbReference>
<dbReference type="SUPFAM" id="SSF51735">
    <property type="entry name" value="NAD(P)-binding Rossmann-fold domains"/>
    <property type="match status" value="1"/>
</dbReference>
<feature type="region of interest" description="Disordered" evidence="6">
    <location>
        <begin position="465"/>
        <end position="520"/>
    </location>
</feature>
<evidence type="ECO:0000256" key="3">
    <source>
        <dbReference type="PIRSR" id="PIRSR600888-1"/>
    </source>
</evidence>
<dbReference type="Gene3D" id="3.40.50.720">
    <property type="entry name" value="NAD(P)-binding Rossmann-like Domain"/>
    <property type="match status" value="1"/>
</dbReference>
<keyword evidence="5" id="KW-0521">NADP</keyword>
<dbReference type="InterPro" id="IPR011051">
    <property type="entry name" value="RmlC_Cupin_sf"/>
</dbReference>
<dbReference type="RefSeq" id="WP_084449334.1">
    <property type="nucleotide sequence ID" value="NZ_FWXN01000001.1"/>
</dbReference>
<feature type="compositionally biased region" description="Polar residues" evidence="6">
    <location>
        <begin position="466"/>
        <end position="480"/>
    </location>
</feature>
<evidence type="ECO:0000256" key="4">
    <source>
        <dbReference type="PIRSR" id="PIRSR600888-3"/>
    </source>
</evidence>
<evidence type="ECO:0000313" key="8">
    <source>
        <dbReference type="EMBL" id="SMC31303.1"/>
    </source>
</evidence>
<evidence type="ECO:0000256" key="1">
    <source>
        <dbReference type="ARBA" id="ARBA00010154"/>
    </source>
</evidence>
<dbReference type="Pfam" id="PF00908">
    <property type="entry name" value="dTDP_sugar_isom"/>
    <property type="match status" value="1"/>
</dbReference>
<evidence type="ECO:0000313" key="9">
    <source>
        <dbReference type="Proteomes" id="UP000192634"/>
    </source>
</evidence>
<comment type="similarity">
    <text evidence="1">Belongs to the dTDP-4-dehydrorhamnose 3,5-epimerase family.</text>
</comment>
<feature type="domain" description="RmlD-like substrate binding" evidence="7">
    <location>
        <begin position="185"/>
        <end position="456"/>
    </location>
</feature>
<dbReference type="OrthoDB" id="9803892at2"/>
<proteinExistence type="inferred from homology"/>
<sequence>MDLTIERTRIPGLLVVRRPVHRDARGWFTESWQRAKMVAAGLPDFGPVQHNVSHNAARGATRGVHAEPWDKLVTVVHGRVFGAWVDLRAGEGFGATITLELDESTAVFVPRGVGNSYQALADETVYSYLVNEHWRPDLTYPALALDDPTAAIEWPIPLSQSEISDKDRANPRLAEVTPFVPRPALLLGGSGQIGSALRRLLPDAVAPGRDELDLTDPAAVEALDLSGHDLVINGAAMTAVDAAETPDGSRLAWRLNAELPAQLVRRAAAAGATLVHYSSDYVFDGQREVHDEGEALTPVSEYGRTKAAGDLAVGVAPRHYLLRTSWVVGDGGNFVATMARLADEGRSPRVVDDQWGRLSFADEIAAATLHLVASGAPFGTYDVTQAGEPMTWAAIAREVFALRGRSRDDVTAVTTADYEAGLGDRVSAPRPRHSTLALDRLVATGYEPADQVAALRDHVVSRLVPRTSTTGGVPRTSTNVGRGASASEPRDQGVSRLLRRTSTTGGVPRTSTTGAEGEGS</sequence>
<dbReference type="GO" id="GO:0019305">
    <property type="term" value="P:dTDP-rhamnose biosynthetic process"/>
    <property type="evidence" value="ECO:0007669"/>
    <property type="project" value="UniProtKB-UniPathway"/>
</dbReference>
<dbReference type="AlphaFoldDB" id="A0A1W1Y576"/>
<feature type="compositionally biased region" description="Polar residues" evidence="6">
    <location>
        <begin position="500"/>
        <end position="514"/>
    </location>
</feature>
<evidence type="ECO:0000259" key="7">
    <source>
        <dbReference type="Pfam" id="PF04321"/>
    </source>
</evidence>
<comment type="pathway">
    <text evidence="5">Carbohydrate biosynthesis; dTDP-L-rhamnose biosynthesis.</text>
</comment>
<accession>A0A1W1Y576</accession>
<feature type="active site" description="Proton donor" evidence="3">
    <location>
        <position position="128"/>
    </location>
</feature>
<reference evidence="8 9" key="1">
    <citation type="submission" date="2017-04" db="EMBL/GenBank/DDBJ databases">
        <authorList>
            <person name="Afonso C.L."/>
            <person name="Miller P.J."/>
            <person name="Scott M.A."/>
            <person name="Spackman E."/>
            <person name="Goraichik I."/>
            <person name="Dimitrov K.M."/>
            <person name="Suarez D.L."/>
            <person name="Swayne D.E."/>
        </authorList>
    </citation>
    <scope>NUCLEOTIDE SEQUENCE [LARGE SCALE GENOMIC DNA]</scope>
    <source>
        <strain evidence="8 9">CGMCC 1.12511</strain>
    </source>
</reference>